<gene>
    <name evidence="2" type="ORF">FRC96_05535</name>
</gene>
<dbReference type="OrthoDB" id="5491407at2"/>
<evidence type="ECO:0000313" key="2">
    <source>
        <dbReference type="EMBL" id="TXD40706.1"/>
    </source>
</evidence>
<proteinExistence type="predicted"/>
<evidence type="ECO:0000313" key="3">
    <source>
        <dbReference type="Proteomes" id="UP000321046"/>
    </source>
</evidence>
<dbReference type="Proteomes" id="UP000321046">
    <property type="component" value="Unassembled WGS sequence"/>
</dbReference>
<accession>A0A5C6XD55</accession>
<name>A0A5C6XD55_9DELT</name>
<reference evidence="2 3" key="1">
    <citation type="submission" date="2019-08" db="EMBL/GenBank/DDBJ databases">
        <title>Bradymonadales sp. TMQ2.</title>
        <authorList>
            <person name="Liang Q."/>
        </authorList>
    </citation>
    <scope>NUCLEOTIDE SEQUENCE [LARGE SCALE GENOMIC DNA]</scope>
    <source>
        <strain evidence="2 3">TMQ2</strain>
    </source>
</reference>
<dbReference type="AlphaFoldDB" id="A0A5C6XD55"/>
<comment type="caution">
    <text evidence="2">The sequence shown here is derived from an EMBL/GenBank/DDBJ whole genome shotgun (WGS) entry which is preliminary data.</text>
</comment>
<evidence type="ECO:0000256" key="1">
    <source>
        <dbReference type="SAM" id="MobiDB-lite"/>
    </source>
</evidence>
<dbReference type="EMBL" id="VOSL01000024">
    <property type="protein sequence ID" value="TXD40706.1"/>
    <property type="molecule type" value="Genomic_DNA"/>
</dbReference>
<organism evidence="2 3">
    <name type="scientific">Lujinxingia vulgaris</name>
    <dbReference type="NCBI Taxonomy" id="2600176"/>
    <lineage>
        <taxon>Bacteria</taxon>
        <taxon>Deltaproteobacteria</taxon>
        <taxon>Bradymonadales</taxon>
        <taxon>Lujinxingiaceae</taxon>
        <taxon>Lujinxingia</taxon>
    </lineage>
</organism>
<dbReference type="RefSeq" id="WP_146973512.1">
    <property type="nucleotide sequence ID" value="NZ_VOSL01000024.1"/>
</dbReference>
<feature type="compositionally biased region" description="Acidic residues" evidence="1">
    <location>
        <begin position="418"/>
        <end position="427"/>
    </location>
</feature>
<sequence>MLSESAPEPAGAELQDDRERALSEALDLRWSTLMADVPTEPQQSSEAWPTMSYEVSVECPLVYDFEFNAPLGAAIARQSTGRLELRAHPREPGAFELANRATGLYPVHRGVRHPGKEWWHEDLQPVRLTQPEPGRLQSGTLPAPWQPGGSMLSMAALFPPLPQGVEARDWPGLIVSDEGSGTTTSALAVRVEDRVLLGEERALVLAARGGPEDLRARYLLSERGRVVAAALVLPRGDQVASASLRLTGSCEGQRLPPAAQPDDARSQMIETWTRFANAAREAEWARALHYLDPALRETHGDETITALLADHLRHFGPAALGGISPSSPVGEQDDRVTLQLHGRSLVGDKGTPNDVITEIVATRTERGLRIERVRTTLDPRGEPRELLELSAGALRSSAPRPAEASDEHTTESPPSDDAPGEEGPEVR</sequence>
<feature type="region of interest" description="Disordered" evidence="1">
    <location>
        <begin position="379"/>
        <end position="427"/>
    </location>
</feature>
<protein>
    <submittedName>
        <fullName evidence="2">Uncharacterized protein</fullName>
    </submittedName>
</protein>